<evidence type="ECO:0000256" key="3">
    <source>
        <dbReference type="ARBA" id="ARBA00011738"/>
    </source>
</evidence>
<name>A0A1G7LJU7_9RHOB</name>
<accession>A0A1G7LJU7</accession>
<dbReference type="InterPro" id="IPR042099">
    <property type="entry name" value="ANL_N_sf"/>
</dbReference>
<evidence type="ECO:0000256" key="9">
    <source>
        <dbReference type="ARBA" id="ARBA00067668"/>
    </source>
</evidence>
<dbReference type="FunFam" id="3.30.300.30:FF:000008">
    <property type="entry name" value="2,3-dihydroxybenzoate-AMP ligase"/>
    <property type="match status" value="1"/>
</dbReference>
<dbReference type="PROSITE" id="PS00455">
    <property type="entry name" value="AMP_BINDING"/>
    <property type="match status" value="1"/>
</dbReference>
<dbReference type="GO" id="GO:0046872">
    <property type="term" value="F:metal ion binding"/>
    <property type="evidence" value="ECO:0007669"/>
    <property type="project" value="UniProtKB-KW"/>
</dbReference>
<dbReference type="PANTHER" id="PTHR43201">
    <property type="entry name" value="ACYL-COA SYNTHETASE"/>
    <property type="match status" value="1"/>
</dbReference>
<dbReference type="EC" id="6.2.1.44" evidence="8"/>
<dbReference type="SUPFAM" id="SSF56801">
    <property type="entry name" value="Acetyl-CoA synthetase-like"/>
    <property type="match status" value="1"/>
</dbReference>
<reference evidence="13" key="1">
    <citation type="submission" date="2016-10" db="EMBL/GenBank/DDBJ databases">
        <authorList>
            <person name="Varghese N."/>
            <person name="Submissions S."/>
        </authorList>
    </citation>
    <scope>NUCLEOTIDE SEQUENCE [LARGE SCALE GENOMIC DNA]</scope>
    <source>
        <strain evidence="13">DSM 10146</strain>
    </source>
</reference>
<feature type="domain" description="AMP-binding enzyme C-terminal" evidence="11">
    <location>
        <begin position="420"/>
        <end position="495"/>
    </location>
</feature>
<organism evidence="12 13">
    <name type="scientific">Salipiger thiooxidans</name>
    <dbReference type="NCBI Taxonomy" id="282683"/>
    <lineage>
        <taxon>Bacteria</taxon>
        <taxon>Pseudomonadati</taxon>
        <taxon>Pseudomonadota</taxon>
        <taxon>Alphaproteobacteria</taxon>
        <taxon>Rhodobacterales</taxon>
        <taxon>Roseobacteraceae</taxon>
        <taxon>Salipiger</taxon>
    </lineage>
</organism>
<evidence type="ECO:0000256" key="6">
    <source>
        <dbReference type="ARBA" id="ARBA00022842"/>
    </source>
</evidence>
<feature type="domain" description="AMP-dependent synthetase/ligase" evidence="10">
    <location>
        <begin position="8"/>
        <end position="365"/>
    </location>
</feature>
<dbReference type="AlphaFoldDB" id="A0A1G7LJU7"/>
<dbReference type="InterPro" id="IPR020845">
    <property type="entry name" value="AMP-binding_CS"/>
</dbReference>
<dbReference type="PANTHER" id="PTHR43201:SF5">
    <property type="entry name" value="MEDIUM-CHAIN ACYL-COA LIGASE ACSF2, MITOCHONDRIAL"/>
    <property type="match status" value="1"/>
</dbReference>
<comment type="subunit">
    <text evidence="3">Homodimer.</text>
</comment>
<evidence type="ECO:0000256" key="4">
    <source>
        <dbReference type="ARBA" id="ARBA00022598"/>
    </source>
</evidence>
<sequence length="513" mass="55937">MTLTMLGGESLSRDAFRDRFGRVATALLNEGLRAGDSVALLLRNDLTFLEVEQAAAITGVQAVPLNWHNAPEETLYVLNDCGAKIVVAHSDLYLSAGAGAFPPGVRVLVLPTPPVLCDTFGLDPSCARVPEGTQDYRAWRDACAPMISDTPPMPSNVIYTSGTTGHPKGVVRHPRTPDQAKASRNALMQVYGLAGQEGAQIRTAVIGPHYHAAPTIHANFCYSFGADLFVVARFDAEELLALVERERITHLNMVPIMFSRLLKLPREVREGYDLSSLRYISHAAAPCPPDVKRAMIDWLGPIVTEFYGSTEMGNITLCSSQEWLERPGTVGRKIPGAGLMIVDDAGNELPPNTVGTILGRSPGITDFVYRNREDETAASFMNGLIVPGDAGYLDDDGYLFICDRNKDMIISGGVNIYPAEIEAVLHGMEEVADCAVFGIPDAEFGESVCAHIQLRDGAQSDATAIQTRLRDRLAGYKVPRRVVFADTLPREDTGKVRKILLRAPYWEQTGRRI</sequence>
<evidence type="ECO:0000256" key="2">
    <source>
        <dbReference type="ARBA" id="ARBA00006432"/>
    </source>
</evidence>
<evidence type="ECO:0000259" key="11">
    <source>
        <dbReference type="Pfam" id="PF13193"/>
    </source>
</evidence>
<dbReference type="Gene3D" id="3.40.50.12780">
    <property type="entry name" value="N-terminal domain of ligase-like"/>
    <property type="match status" value="1"/>
</dbReference>
<evidence type="ECO:0000256" key="7">
    <source>
        <dbReference type="ARBA" id="ARBA00051915"/>
    </source>
</evidence>
<gene>
    <name evidence="12" type="ORF">SAMN04488105_12446</name>
</gene>
<comment type="cofactor">
    <cofactor evidence="1">
        <name>Mg(2+)</name>
        <dbReference type="ChEBI" id="CHEBI:18420"/>
    </cofactor>
</comment>
<dbReference type="InterPro" id="IPR000873">
    <property type="entry name" value="AMP-dep_synth/lig_dom"/>
</dbReference>
<protein>
    <recommendedName>
        <fullName evidence="9">3-methylmercaptopropionyl-CoA ligase</fullName>
        <ecNumber evidence="8">6.2.1.44</ecNumber>
    </recommendedName>
</protein>
<dbReference type="RefSeq" id="WP_089963698.1">
    <property type="nucleotide sequence ID" value="NZ_FNAV01000024.1"/>
</dbReference>
<dbReference type="Gene3D" id="3.30.300.30">
    <property type="match status" value="1"/>
</dbReference>
<evidence type="ECO:0000256" key="1">
    <source>
        <dbReference type="ARBA" id="ARBA00001946"/>
    </source>
</evidence>
<dbReference type="GO" id="GO:0031956">
    <property type="term" value="F:medium-chain fatty acid-CoA ligase activity"/>
    <property type="evidence" value="ECO:0007669"/>
    <property type="project" value="TreeGrafter"/>
</dbReference>
<keyword evidence="5" id="KW-0479">Metal-binding</keyword>
<keyword evidence="6" id="KW-0460">Magnesium</keyword>
<evidence type="ECO:0000256" key="8">
    <source>
        <dbReference type="ARBA" id="ARBA00066616"/>
    </source>
</evidence>
<proteinExistence type="inferred from homology"/>
<keyword evidence="13" id="KW-1185">Reference proteome</keyword>
<comment type="similarity">
    <text evidence="2">Belongs to the ATP-dependent AMP-binding enzyme family.</text>
</comment>
<comment type="catalytic activity">
    <reaction evidence="7">
        <text>3-(methylsulfanyl)propanoate + ATP + CoA = 3-(methylsulfanyl)propanoyl-CoA + AMP + diphosphate</text>
        <dbReference type="Rhea" id="RHEA:43052"/>
        <dbReference type="ChEBI" id="CHEBI:30616"/>
        <dbReference type="ChEBI" id="CHEBI:33019"/>
        <dbReference type="ChEBI" id="CHEBI:49016"/>
        <dbReference type="ChEBI" id="CHEBI:57287"/>
        <dbReference type="ChEBI" id="CHEBI:82815"/>
        <dbReference type="ChEBI" id="CHEBI:456215"/>
        <dbReference type="EC" id="6.2.1.44"/>
    </reaction>
    <physiologicalReaction direction="left-to-right" evidence="7">
        <dbReference type="Rhea" id="RHEA:43053"/>
    </physiologicalReaction>
</comment>
<dbReference type="Proteomes" id="UP000198994">
    <property type="component" value="Unassembled WGS sequence"/>
</dbReference>
<dbReference type="GO" id="GO:0006631">
    <property type="term" value="P:fatty acid metabolic process"/>
    <property type="evidence" value="ECO:0007669"/>
    <property type="project" value="TreeGrafter"/>
</dbReference>
<evidence type="ECO:0000259" key="10">
    <source>
        <dbReference type="Pfam" id="PF00501"/>
    </source>
</evidence>
<dbReference type="InterPro" id="IPR025110">
    <property type="entry name" value="AMP-bd_C"/>
</dbReference>
<dbReference type="STRING" id="282683.SAMN04488105_12446"/>
<keyword evidence="4" id="KW-0436">Ligase</keyword>
<dbReference type="OrthoDB" id="9803968at2"/>
<evidence type="ECO:0000256" key="5">
    <source>
        <dbReference type="ARBA" id="ARBA00022723"/>
    </source>
</evidence>
<dbReference type="EMBL" id="FNAV01000024">
    <property type="protein sequence ID" value="SDF49683.1"/>
    <property type="molecule type" value="Genomic_DNA"/>
</dbReference>
<dbReference type="Pfam" id="PF13193">
    <property type="entry name" value="AMP-binding_C"/>
    <property type="match status" value="1"/>
</dbReference>
<evidence type="ECO:0000313" key="13">
    <source>
        <dbReference type="Proteomes" id="UP000198994"/>
    </source>
</evidence>
<evidence type="ECO:0000313" key="12">
    <source>
        <dbReference type="EMBL" id="SDF49683.1"/>
    </source>
</evidence>
<dbReference type="Pfam" id="PF00501">
    <property type="entry name" value="AMP-binding"/>
    <property type="match status" value="1"/>
</dbReference>
<dbReference type="InterPro" id="IPR045851">
    <property type="entry name" value="AMP-bd_C_sf"/>
</dbReference>